<accession>A0A0F9D958</accession>
<reference evidence="2" key="1">
    <citation type="journal article" date="2015" name="Nature">
        <title>Complex archaea that bridge the gap between prokaryotes and eukaryotes.</title>
        <authorList>
            <person name="Spang A."/>
            <person name="Saw J.H."/>
            <person name="Jorgensen S.L."/>
            <person name="Zaremba-Niedzwiedzka K."/>
            <person name="Martijn J."/>
            <person name="Lind A.E."/>
            <person name="van Eijk R."/>
            <person name="Schleper C."/>
            <person name="Guy L."/>
            <person name="Ettema T.J."/>
        </authorList>
    </citation>
    <scope>NUCLEOTIDE SEQUENCE</scope>
</reference>
<evidence type="ECO:0000256" key="1">
    <source>
        <dbReference type="SAM" id="Phobius"/>
    </source>
</evidence>
<gene>
    <name evidence="2" type="ORF">LCGC14_2574160</name>
</gene>
<feature type="transmembrane region" description="Helical" evidence="1">
    <location>
        <begin position="12"/>
        <end position="39"/>
    </location>
</feature>
<keyword evidence="1" id="KW-0812">Transmembrane</keyword>
<keyword evidence="1" id="KW-0472">Membrane</keyword>
<sequence length="52" mass="5366">MTKELKDFTIGDYAAIGLLVAFFVAACAIIGLVMGGVILEEPVEDPASAPVV</sequence>
<proteinExistence type="predicted"/>
<dbReference type="PROSITE" id="PS51257">
    <property type="entry name" value="PROKAR_LIPOPROTEIN"/>
    <property type="match status" value="1"/>
</dbReference>
<dbReference type="EMBL" id="LAZR01042812">
    <property type="protein sequence ID" value="KKL08613.1"/>
    <property type="molecule type" value="Genomic_DNA"/>
</dbReference>
<organism evidence="2">
    <name type="scientific">marine sediment metagenome</name>
    <dbReference type="NCBI Taxonomy" id="412755"/>
    <lineage>
        <taxon>unclassified sequences</taxon>
        <taxon>metagenomes</taxon>
        <taxon>ecological metagenomes</taxon>
    </lineage>
</organism>
<feature type="non-terminal residue" evidence="2">
    <location>
        <position position="52"/>
    </location>
</feature>
<comment type="caution">
    <text evidence="2">The sequence shown here is derived from an EMBL/GenBank/DDBJ whole genome shotgun (WGS) entry which is preliminary data.</text>
</comment>
<keyword evidence="1" id="KW-1133">Transmembrane helix</keyword>
<dbReference type="AlphaFoldDB" id="A0A0F9D958"/>
<protein>
    <submittedName>
        <fullName evidence="2">Uncharacterized protein</fullName>
    </submittedName>
</protein>
<name>A0A0F9D958_9ZZZZ</name>
<evidence type="ECO:0000313" key="2">
    <source>
        <dbReference type="EMBL" id="KKL08613.1"/>
    </source>
</evidence>